<dbReference type="PANTHER" id="PTHR35317">
    <property type="entry name" value="OS04G0629600 PROTEIN"/>
    <property type="match status" value="1"/>
</dbReference>
<dbReference type="Proteomes" id="UP001293254">
    <property type="component" value="Unassembled WGS sequence"/>
</dbReference>
<dbReference type="AlphaFoldDB" id="A0AAE1YDK8"/>
<dbReference type="EMBL" id="JACGWO010000005">
    <property type="protein sequence ID" value="KAK4427861.1"/>
    <property type="molecule type" value="Genomic_DNA"/>
</dbReference>
<accession>A0AAE1YDK8</accession>
<dbReference type="PANTHER" id="PTHR35317:SF35">
    <property type="entry name" value="DUF4219 DOMAIN-CONTAINING PROTEIN"/>
    <property type="match status" value="1"/>
</dbReference>
<gene>
    <name evidence="1" type="ORF">Salat_1555100</name>
</gene>
<evidence type="ECO:0000313" key="1">
    <source>
        <dbReference type="EMBL" id="KAK4427861.1"/>
    </source>
</evidence>
<sequence>MSQAVAGSSSSMLPFFDVEKGFNEPENEAGMSDAEKKKLDVARCLDASALSKIHMSIGKSIFLNISSASTTKEEWDTLEQELHGDKKVRTMNLQTLQRDFHNLKMKDSENILEYQIRVMEIVNQMRMSNEKVSDQLVVEKILINLTGKYKYMVAAIEESKDLMTLTIRELIGSLQAHKKRIFSEADQSNETAFQTQF</sequence>
<comment type="caution">
    <text evidence="1">The sequence shown here is derived from an EMBL/GenBank/DDBJ whole genome shotgun (WGS) entry which is preliminary data.</text>
</comment>
<organism evidence="1 2">
    <name type="scientific">Sesamum alatum</name>
    <dbReference type="NCBI Taxonomy" id="300844"/>
    <lineage>
        <taxon>Eukaryota</taxon>
        <taxon>Viridiplantae</taxon>
        <taxon>Streptophyta</taxon>
        <taxon>Embryophyta</taxon>
        <taxon>Tracheophyta</taxon>
        <taxon>Spermatophyta</taxon>
        <taxon>Magnoliopsida</taxon>
        <taxon>eudicotyledons</taxon>
        <taxon>Gunneridae</taxon>
        <taxon>Pentapetalae</taxon>
        <taxon>asterids</taxon>
        <taxon>lamiids</taxon>
        <taxon>Lamiales</taxon>
        <taxon>Pedaliaceae</taxon>
        <taxon>Sesamum</taxon>
    </lineage>
</organism>
<evidence type="ECO:0008006" key="3">
    <source>
        <dbReference type="Google" id="ProtNLM"/>
    </source>
</evidence>
<reference evidence="1" key="1">
    <citation type="submission" date="2020-06" db="EMBL/GenBank/DDBJ databases">
        <authorList>
            <person name="Li T."/>
            <person name="Hu X."/>
            <person name="Zhang T."/>
            <person name="Song X."/>
            <person name="Zhang H."/>
            <person name="Dai N."/>
            <person name="Sheng W."/>
            <person name="Hou X."/>
            <person name="Wei L."/>
        </authorList>
    </citation>
    <scope>NUCLEOTIDE SEQUENCE</scope>
    <source>
        <strain evidence="1">3651</strain>
        <tissue evidence="1">Leaf</tissue>
    </source>
</reference>
<reference evidence="1" key="2">
    <citation type="journal article" date="2024" name="Plant">
        <title>Genomic evolution and insights into agronomic trait innovations of Sesamum species.</title>
        <authorList>
            <person name="Miao H."/>
            <person name="Wang L."/>
            <person name="Qu L."/>
            <person name="Liu H."/>
            <person name="Sun Y."/>
            <person name="Le M."/>
            <person name="Wang Q."/>
            <person name="Wei S."/>
            <person name="Zheng Y."/>
            <person name="Lin W."/>
            <person name="Duan Y."/>
            <person name="Cao H."/>
            <person name="Xiong S."/>
            <person name="Wang X."/>
            <person name="Wei L."/>
            <person name="Li C."/>
            <person name="Ma Q."/>
            <person name="Ju M."/>
            <person name="Zhao R."/>
            <person name="Li G."/>
            <person name="Mu C."/>
            <person name="Tian Q."/>
            <person name="Mei H."/>
            <person name="Zhang T."/>
            <person name="Gao T."/>
            <person name="Zhang H."/>
        </authorList>
    </citation>
    <scope>NUCLEOTIDE SEQUENCE</scope>
    <source>
        <strain evidence="1">3651</strain>
    </source>
</reference>
<proteinExistence type="predicted"/>
<dbReference type="Pfam" id="PF14223">
    <property type="entry name" value="Retrotran_gag_2"/>
    <property type="match status" value="1"/>
</dbReference>
<name>A0AAE1YDK8_9LAMI</name>
<keyword evidence="2" id="KW-1185">Reference proteome</keyword>
<protein>
    <recommendedName>
        <fullName evidence="3">UBN2 domain-containing protein</fullName>
    </recommendedName>
</protein>
<evidence type="ECO:0000313" key="2">
    <source>
        <dbReference type="Proteomes" id="UP001293254"/>
    </source>
</evidence>